<feature type="domain" description="SBP-type" evidence="10">
    <location>
        <begin position="88"/>
        <end position="165"/>
    </location>
</feature>
<evidence type="ECO:0000256" key="8">
    <source>
        <dbReference type="ARBA" id="ARBA00023242"/>
    </source>
</evidence>
<evidence type="ECO:0000256" key="1">
    <source>
        <dbReference type="ARBA" id="ARBA00004123"/>
    </source>
</evidence>
<gene>
    <name evidence="11" type="ORF">L1049_002817</name>
</gene>
<dbReference type="GO" id="GO:0005634">
    <property type="term" value="C:nucleus"/>
    <property type="evidence" value="ECO:0007669"/>
    <property type="project" value="UniProtKB-SubCell"/>
</dbReference>
<dbReference type="PROSITE" id="PS51141">
    <property type="entry name" value="ZF_SBP"/>
    <property type="match status" value="1"/>
</dbReference>
<evidence type="ECO:0000259" key="10">
    <source>
        <dbReference type="PROSITE" id="PS51141"/>
    </source>
</evidence>
<protein>
    <recommendedName>
        <fullName evidence="10">SBP-type domain-containing protein</fullName>
    </recommendedName>
</protein>
<accession>A0AAP0R8G6</accession>
<comment type="subcellular location">
    <subcellularLocation>
        <location evidence="1">Nucleus</location>
    </subcellularLocation>
</comment>
<dbReference type="GO" id="GO:0003677">
    <property type="term" value="F:DNA binding"/>
    <property type="evidence" value="ECO:0007669"/>
    <property type="project" value="UniProtKB-KW"/>
</dbReference>
<organism evidence="11 12">
    <name type="scientific">Liquidambar formosana</name>
    <name type="common">Formosan gum</name>
    <dbReference type="NCBI Taxonomy" id="63359"/>
    <lineage>
        <taxon>Eukaryota</taxon>
        <taxon>Viridiplantae</taxon>
        <taxon>Streptophyta</taxon>
        <taxon>Embryophyta</taxon>
        <taxon>Tracheophyta</taxon>
        <taxon>Spermatophyta</taxon>
        <taxon>Magnoliopsida</taxon>
        <taxon>eudicotyledons</taxon>
        <taxon>Gunneridae</taxon>
        <taxon>Pentapetalae</taxon>
        <taxon>Saxifragales</taxon>
        <taxon>Altingiaceae</taxon>
        <taxon>Liquidambar</taxon>
    </lineage>
</organism>
<dbReference type="InterPro" id="IPR036893">
    <property type="entry name" value="SBP_sf"/>
</dbReference>
<reference evidence="11 12" key="1">
    <citation type="journal article" date="2024" name="Plant J.">
        <title>Genome sequences and population genomics reveal climatic adaptation and genomic divergence between two closely related sweetgum species.</title>
        <authorList>
            <person name="Xu W.Q."/>
            <person name="Ren C.Q."/>
            <person name="Zhang X.Y."/>
            <person name="Comes H.P."/>
            <person name="Liu X.H."/>
            <person name="Li Y.G."/>
            <person name="Kettle C.J."/>
            <person name="Jalonen R."/>
            <person name="Gaisberger H."/>
            <person name="Ma Y.Z."/>
            <person name="Qiu Y.X."/>
        </authorList>
    </citation>
    <scope>NUCLEOTIDE SEQUENCE [LARGE SCALE GENOMIC DNA]</scope>
    <source>
        <strain evidence="11">Hangzhou</strain>
    </source>
</reference>
<keyword evidence="6" id="KW-0238">DNA-binding</keyword>
<proteinExistence type="predicted"/>
<dbReference type="FunFam" id="4.10.1100.10:FF:000001">
    <property type="entry name" value="Squamosa promoter-binding-like protein 14"/>
    <property type="match status" value="1"/>
</dbReference>
<keyword evidence="7" id="KW-0804">Transcription</keyword>
<keyword evidence="12" id="KW-1185">Reference proteome</keyword>
<dbReference type="SUPFAM" id="SSF103612">
    <property type="entry name" value="SBT domain"/>
    <property type="match status" value="1"/>
</dbReference>
<keyword evidence="5" id="KW-0805">Transcription regulation</keyword>
<evidence type="ECO:0000256" key="2">
    <source>
        <dbReference type="ARBA" id="ARBA00022723"/>
    </source>
</evidence>
<comment type="caution">
    <text evidence="11">The sequence shown here is derived from an EMBL/GenBank/DDBJ whole genome shotgun (WGS) entry which is preliminary data.</text>
</comment>
<dbReference type="InterPro" id="IPR004333">
    <property type="entry name" value="SBP_dom"/>
</dbReference>
<evidence type="ECO:0000256" key="7">
    <source>
        <dbReference type="ARBA" id="ARBA00023163"/>
    </source>
</evidence>
<dbReference type="PANTHER" id="PTHR31251">
    <property type="entry name" value="SQUAMOSA PROMOTER-BINDING-LIKE PROTEIN 4"/>
    <property type="match status" value="1"/>
</dbReference>
<evidence type="ECO:0000313" key="11">
    <source>
        <dbReference type="EMBL" id="KAK9272444.1"/>
    </source>
</evidence>
<sequence>MDRNLKASAWDLTELNQQNNTLFASLVESSSLGGNKKIGEFSVDLKLGRLGDLGDRSVGKLKNLKASTMVSSPSGSSKRIRTLNGTQNVSCSVDGCTSDLSRCREYHRRHRVCERHSKTPVVIIRGEERRFCQQCSRFHSLGEFDEVKRSCRKRLDGHNRRRRKPQPESLYVNSESFLSNYQGTGFLQFSSPQVDATTTARSLAWPMVAKTEDRAMLYQRHQQLHLLERQSPPSSSFSGIYNGEDEHFLQANDLKLDKNATHEVSVCQPLLHTIASSESYQSRHRTLSDGLTQSVDSDCSHSLLSTHPTQTSGFDLSHLLQPNVTLPVEPLGLGLHFDGLAQYTCSHGVGSEPVDLVPHASNTHVHCNELFPAPPDGLWKMGPHKSFQFLGSR</sequence>
<dbReference type="PANTHER" id="PTHR31251:SF200">
    <property type="entry name" value="TRANSCRIPTION FACTOR SBP FAMILY"/>
    <property type="match status" value="1"/>
</dbReference>
<evidence type="ECO:0000256" key="3">
    <source>
        <dbReference type="ARBA" id="ARBA00022771"/>
    </source>
</evidence>
<dbReference type="EMBL" id="JBBPBK010000013">
    <property type="protein sequence ID" value="KAK9272444.1"/>
    <property type="molecule type" value="Genomic_DNA"/>
</dbReference>
<dbReference type="Proteomes" id="UP001415857">
    <property type="component" value="Unassembled WGS sequence"/>
</dbReference>
<dbReference type="GO" id="GO:0008270">
    <property type="term" value="F:zinc ion binding"/>
    <property type="evidence" value="ECO:0007669"/>
    <property type="project" value="UniProtKB-KW"/>
</dbReference>
<name>A0AAP0R8G6_LIQFO</name>
<evidence type="ECO:0000256" key="4">
    <source>
        <dbReference type="ARBA" id="ARBA00022833"/>
    </source>
</evidence>
<dbReference type="InterPro" id="IPR044817">
    <property type="entry name" value="SBP-like"/>
</dbReference>
<evidence type="ECO:0000256" key="6">
    <source>
        <dbReference type="ARBA" id="ARBA00023125"/>
    </source>
</evidence>
<keyword evidence="2" id="KW-0479">Metal-binding</keyword>
<dbReference type="AlphaFoldDB" id="A0AAP0R8G6"/>
<evidence type="ECO:0000313" key="12">
    <source>
        <dbReference type="Proteomes" id="UP001415857"/>
    </source>
</evidence>
<keyword evidence="8" id="KW-0539">Nucleus</keyword>
<keyword evidence="3 9" id="KW-0863">Zinc-finger</keyword>
<evidence type="ECO:0000256" key="9">
    <source>
        <dbReference type="PROSITE-ProRule" id="PRU00470"/>
    </source>
</evidence>
<evidence type="ECO:0000256" key="5">
    <source>
        <dbReference type="ARBA" id="ARBA00023015"/>
    </source>
</evidence>
<dbReference type="Gene3D" id="4.10.1100.10">
    <property type="entry name" value="Transcription factor, SBP-box domain"/>
    <property type="match status" value="1"/>
</dbReference>
<dbReference type="Pfam" id="PF03110">
    <property type="entry name" value="SBP"/>
    <property type="match status" value="1"/>
</dbReference>
<keyword evidence="4" id="KW-0862">Zinc</keyword>